<sequence>MIPQIQIEKIKGYNSSGIGMKINSDIEGALFPVNYKLLDEASDILVSKMNSDQIDLIIGLAGRGIIPAFILAQKLKKPLQIAYKNRLSLPNEIIVTEEHSRNKNLYFYINSMFENKRICIVDDEITSGNTFLNVYKELNSKGFVVNCFVAYIENGRNGRILLENRDAKLYTVFQV</sequence>
<evidence type="ECO:0000259" key="3">
    <source>
        <dbReference type="Pfam" id="PF00156"/>
    </source>
</evidence>
<dbReference type="Proteomes" id="UP000276437">
    <property type="component" value="Chromosome"/>
</dbReference>
<evidence type="ECO:0000256" key="2">
    <source>
        <dbReference type="ARBA" id="ARBA00022726"/>
    </source>
</evidence>
<dbReference type="RefSeq" id="WP_126305694.1">
    <property type="nucleotide sequence ID" value="NZ_AP018449.1"/>
</dbReference>
<organism evidence="4 5">
    <name type="scientific">Methylomusa anaerophila</name>
    <dbReference type="NCBI Taxonomy" id="1930071"/>
    <lineage>
        <taxon>Bacteria</taxon>
        <taxon>Bacillati</taxon>
        <taxon>Bacillota</taxon>
        <taxon>Negativicutes</taxon>
        <taxon>Selenomonadales</taxon>
        <taxon>Sporomusaceae</taxon>
        <taxon>Methylomusa</taxon>
    </lineage>
</organism>
<protein>
    <submittedName>
        <fullName evidence="4">Adenine phosphoribosyltransferase</fullName>
    </submittedName>
</protein>
<dbReference type="InterPro" id="IPR029057">
    <property type="entry name" value="PRTase-like"/>
</dbReference>
<feature type="domain" description="Phosphoribosyltransferase" evidence="3">
    <location>
        <begin position="43"/>
        <end position="151"/>
    </location>
</feature>
<dbReference type="Gene3D" id="3.40.50.2020">
    <property type="match status" value="1"/>
</dbReference>
<dbReference type="KEGG" id="mana:MAMMFC1_00195"/>
<dbReference type="GO" id="GO:0006166">
    <property type="term" value="P:purine ribonucleoside salvage"/>
    <property type="evidence" value="ECO:0007669"/>
    <property type="project" value="UniProtKB-KW"/>
</dbReference>
<dbReference type="AlphaFoldDB" id="A0A348AER4"/>
<evidence type="ECO:0000313" key="4">
    <source>
        <dbReference type="EMBL" id="BBB89562.1"/>
    </source>
</evidence>
<evidence type="ECO:0000313" key="5">
    <source>
        <dbReference type="Proteomes" id="UP000276437"/>
    </source>
</evidence>
<dbReference type="EMBL" id="AP018449">
    <property type="protein sequence ID" value="BBB89562.1"/>
    <property type="molecule type" value="Genomic_DNA"/>
</dbReference>
<keyword evidence="1 4" id="KW-0808">Transferase</keyword>
<dbReference type="SUPFAM" id="SSF53271">
    <property type="entry name" value="PRTase-like"/>
    <property type="match status" value="1"/>
</dbReference>
<gene>
    <name evidence="4" type="ORF">MAMMFC1_00195</name>
</gene>
<dbReference type="PANTHER" id="PTHR43864:SF1">
    <property type="entry name" value="XANTHINE PHOSPHORIBOSYLTRANSFERASE"/>
    <property type="match status" value="1"/>
</dbReference>
<dbReference type="CDD" id="cd06223">
    <property type="entry name" value="PRTases_typeI"/>
    <property type="match status" value="1"/>
</dbReference>
<proteinExistence type="predicted"/>
<dbReference type="InterPro" id="IPR050118">
    <property type="entry name" value="Pur/Pyrimidine_PRTase"/>
</dbReference>
<keyword evidence="5" id="KW-1185">Reference proteome</keyword>
<name>A0A348AER4_9FIRM</name>
<dbReference type="PANTHER" id="PTHR43864">
    <property type="entry name" value="HYPOXANTHINE/GUANINE PHOSPHORIBOSYLTRANSFERASE"/>
    <property type="match status" value="1"/>
</dbReference>
<reference evidence="4 5" key="1">
    <citation type="journal article" date="2018" name="Int. J. Syst. Evol. Microbiol.">
        <title>Methylomusa anaerophila gen. nov., sp. nov., an anaerobic methanol-utilizing bacterium isolated from a microbial fuel cell.</title>
        <authorList>
            <person name="Amano N."/>
            <person name="Yamamuro A."/>
            <person name="Miyahara M."/>
            <person name="Kouzuma A."/>
            <person name="Abe T."/>
            <person name="Watanabe K."/>
        </authorList>
    </citation>
    <scope>NUCLEOTIDE SEQUENCE [LARGE SCALE GENOMIC DNA]</scope>
    <source>
        <strain evidence="4 5">MMFC1</strain>
    </source>
</reference>
<dbReference type="GO" id="GO:0016757">
    <property type="term" value="F:glycosyltransferase activity"/>
    <property type="evidence" value="ECO:0007669"/>
    <property type="project" value="UniProtKB-KW"/>
</dbReference>
<evidence type="ECO:0000256" key="1">
    <source>
        <dbReference type="ARBA" id="ARBA00022679"/>
    </source>
</evidence>
<dbReference type="Pfam" id="PF00156">
    <property type="entry name" value="Pribosyltran"/>
    <property type="match status" value="1"/>
</dbReference>
<dbReference type="InterPro" id="IPR000836">
    <property type="entry name" value="PRTase_dom"/>
</dbReference>
<dbReference type="OrthoDB" id="9777067at2"/>
<keyword evidence="2" id="KW-0660">Purine salvage</keyword>
<accession>A0A348AER4</accession>
<keyword evidence="4" id="KW-0328">Glycosyltransferase</keyword>